<name>A0A154W8I8_9PROT</name>
<dbReference type="AlphaFoldDB" id="A0A154W8I8"/>
<protein>
    <submittedName>
        <fullName evidence="1">Uncharacterized protein</fullName>
    </submittedName>
</protein>
<dbReference type="RefSeq" id="WP_067554316.1">
    <property type="nucleotide sequence ID" value="NZ_LPXN01000094.1"/>
</dbReference>
<dbReference type="OrthoDB" id="7365624at2"/>
<dbReference type="Proteomes" id="UP000076400">
    <property type="component" value="Unassembled WGS sequence"/>
</dbReference>
<proteinExistence type="predicted"/>
<gene>
    <name evidence="1" type="ORF">AUP43_01335</name>
</gene>
<sequence>MRAEEIIVGGNVCQRAVAHKPEVGATYQPGVDAYGRPVAPADLGGGSAIRIPETIGIDITVDLQKRFGLPGNSRLFFPEAQIGRVEVGRDGKVLFNGEPVSGDEQLAIEAACREALGLPPIPLHKPGG</sequence>
<organism evidence="1 2">
    <name type="scientific">Oceanibaculum pacificum</name>
    <dbReference type="NCBI Taxonomy" id="580166"/>
    <lineage>
        <taxon>Bacteria</taxon>
        <taxon>Pseudomonadati</taxon>
        <taxon>Pseudomonadota</taxon>
        <taxon>Alphaproteobacteria</taxon>
        <taxon>Rhodospirillales</taxon>
        <taxon>Oceanibaculaceae</taxon>
        <taxon>Oceanibaculum</taxon>
    </lineage>
</organism>
<evidence type="ECO:0000313" key="2">
    <source>
        <dbReference type="Proteomes" id="UP000076400"/>
    </source>
</evidence>
<reference evidence="1 2" key="1">
    <citation type="submission" date="2015-12" db="EMBL/GenBank/DDBJ databases">
        <title>Genome sequence of Oceanibaculum pacificum MCCC 1A02656.</title>
        <authorList>
            <person name="Lu L."/>
            <person name="Lai Q."/>
            <person name="Shao Z."/>
            <person name="Qian P."/>
        </authorList>
    </citation>
    <scope>NUCLEOTIDE SEQUENCE [LARGE SCALE GENOMIC DNA]</scope>
    <source>
        <strain evidence="1 2">MCCC 1A02656</strain>
    </source>
</reference>
<dbReference type="EMBL" id="LPXN01000094">
    <property type="protein sequence ID" value="KZD09849.1"/>
    <property type="molecule type" value="Genomic_DNA"/>
</dbReference>
<evidence type="ECO:0000313" key="1">
    <source>
        <dbReference type="EMBL" id="KZD09849.1"/>
    </source>
</evidence>
<accession>A0A154W8I8</accession>
<keyword evidence="2" id="KW-1185">Reference proteome</keyword>
<comment type="caution">
    <text evidence="1">The sequence shown here is derived from an EMBL/GenBank/DDBJ whole genome shotgun (WGS) entry which is preliminary data.</text>
</comment>